<evidence type="ECO:0000313" key="3">
    <source>
        <dbReference type="Proteomes" id="UP000651977"/>
    </source>
</evidence>
<reference evidence="3" key="1">
    <citation type="journal article" date="2019" name="Int. J. Syst. Evol. Microbiol.">
        <title>The Global Catalogue of Microorganisms (GCM) 10K type strain sequencing project: providing services to taxonomists for standard genome sequencing and annotation.</title>
        <authorList>
            <consortium name="The Broad Institute Genomics Platform"/>
            <consortium name="The Broad Institute Genome Sequencing Center for Infectious Disease"/>
            <person name="Wu L."/>
            <person name="Ma J."/>
        </authorList>
    </citation>
    <scope>NUCLEOTIDE SEQUENCE [LARGE SCALE GENOMIC DNA]</scope>
    <source>
        <strain evidence="3">CGMCC 1.10131</strain>
    </source>
</reference>
<dbReference type="Proteomes" id="UP000651977">
    <property type="component" value="Unassembled WGS sequence"/>
</dbReference>
<protein>
    <recommendedName>
        <fullName evidence="4">Type 4 fimbrial biogenesis protein PilX N-terminal domain-containing protein</fullName>
    </recommendedName>
</protein>
<sequence length="148" mass="15592">MRNVLMQRTQSGAALFVAMIFLLILSFLGGVLLSNSNQGLKIVSAMGDRLGAEHELEGEMSELVIDPDLQGAIGSMVPAASMPVSDFVAGADGTLRHTVDGVCSRSFNASSNNAITQCRYVRADANKNYGKANRASTSIAAGIEQPML</sequence>
<evidence type="ECO:0000256" key="1">
    <source>
        <dbReference type="SAM" id="Phobius"/>
    </source>
</evidence>
<proteinExistence type="predicted"/>
<accession>A0ABQ1HZP7</accession>
<comment type="caution">
    <text evidence="2">The sequence shown here is derived from an EMBL/GenBank/DDBJ whole genome shotgun (WGS) entry which is preliminary data.</text>
</comment>
<evidence type="ECO:0008006" key="4">
    <source>
        <dbReference type="Google" id="ProtNLM"/>
    </source>
</evidence>
<keyword evidence="1" id="KW-0472">Membrane</keyword>
<keyword evidence="1" id="KW-0812">Transmembrane</keyword>
<keyword evidence="1" id="KW-1133">Transmembrane helix</keyword>
<dbReference type="EMBL" id="BMDY01000007">
    <property type="protein sequence ID" value="GGB02491.1"/>
    <property type="molecule type" value="Genomic_DNA"/>
</dbReference>
<organism evidence="2 3">
    <name type="scientific">Agarivorans gilvus</name>
    <dbReference type="NCBI Taxonomy" id="680279"/>
    <lineage>
        <taxon>Bacteria</taxon>
        <taxon>Pseudomonadati</taxon>
        <taxon>Pseudomonadota</taxon>
        <taxon>Gammaproteobacteria</taxon>
        <taxon>Alteromonadales</taxon>
        <taxon>Alteromonadaceae</taxon>
        <taxon>Agarivorans</taxon>
    </lineage>
</organism>
<name>A0ABQ1HZP7_9ALTE</name>
<evidence type="ECO:0000313" key="2">
    <source>
        <dbReference type="EMBL" id="GGB02491.1"/>
    </source>
</evidence>
<feature type="transmembrane region" description="Helical" evidence="1">
    <location>
        <begin position="12"/>
        <end position="33"/>
    </location>
</feature>
<keyword evidence="3" id="KW-1185">Reference proteome</keyword>
<gene>
    <name evidence="2" type="ORF">GCM10007414_14770</name>
</gene>